<dbReference type="EC" id="5.4.99.25" evidence="5"/>
<feature type="domain" description="Pseudouridine synthase II N-terminal" evidence="6">
    <location>
        <begin position="23"/>
        <end position="174"/>
    </location>
</feature>
<dbReference type="EMBL" id="CYYU01000014">
    <property type="protein sequence ID" value="CUN93376.1"/>
    <property type="molecule type" value="Genomic_DNA"/>
</dbReference>
<dbReference type="InterPro" id="IPR032819">
    <property type="entry name" value="TruB_C"/>
</dbReference>
<dbReference type="GO" id="GO:0031119">
    <property type="term" value="P:tRNA pseudouridine synthesis"/>
    <property type="evidence" value="ECO:0007669"/>
    <property type="project" value="UniProtKB-UniRule"/>
</dbReference>
<dbReference type="PANTHER" id="PTHR13767">
    <property type="entry name" value="TRNA-PSEUDOURIDINE SYNTHASE"/>
    <property type="match status" value="1"/>
</dbReference>
<dbReference type="GO" id="GO:0003723">
    <property type="term" value="F:RNA binding"/>
    <property type="evidence" value="ECO:0007669"/>
    <property type="project" value="InterPro"/>
</dbReference>
<dbReference type="PANTHER" id="PTHR13767:SF2">
    <property type="entry name" value="PSEUDOURIDYLATE SYNTHASE TRUB1"/>
    <property type="match status" value="1"/>
</dbReference>
<dbReference type="SUPFAM" id="SSF55120">
    <property type="entry name" value="Pseudouridine synthase"/>
    <property type="match status" value="1"/>
</dbReference>
<evidence type="ECO:0000256" key="2">
    <source>
        <dbReference type="ARBA" id="ARBA00005642"/>
    </source>
</evidence>
<dbReference type="eggNOG" id="COG0130">
    <property type="taxonomic scope" value="Bacteria"/>
</dbReference>
<keyword evidence="3 5" id="KW-0819">tRNA processing</keyword>
<comment type="similarity">
    <text evidence="2 5">Belongs to the pseudouridine synthase TruB family. Type 1 subfamily.</text>
</comment>
<dbReference type="AlphaFoldDB" id="A0A174B0U4"/>
<evidence type="ECO:0000256" key="5">
    <source>
        <dbReference type="HAMAP-Rule" id="MF_01080"/>
    </source>
</evidence>
<evidence type="ECO:0000259" key="7">
    <source>
        <dbReference type="Pfam" id="PF16198"/>
    </source>
</evidence>
<dbReference type="InterPro" id="IPR002501">
    <property type="entry name" value="PsdUridine_synth_N"/>
</dbReference>
<dbReference type="Pfam" id="PF01509">
    <property type="entry name" value="TruB_N"/>
    <property type="match status" value="1"/>
</dbReference>
<feature type="domain" description="tRNA pseudouridylate synthase B C-terminal" evidence="7">
    <location>
        <begin position="175"/>
        <end position="216"/>
    </location>
</feature>
<keyword evidence="9" id="KW-1185">Reference proteome</keyword>
<protein>
    <recommendedName>
        <fullName evidence="5">tRNA pseudouridine synthase B</fullName>
        <ecNumber evidence="5">5.4.99.25</ecNumber>
    </recommendedName>
    <alternativeName>
        <fullName evidence="5">tRNA pseudouridine(55) synthase</fullName>
        <shortName evidence="5">Psi55 synthase</shortName>
    </alternativeName>
    <alternativeName>
        <fullName evidence="5">tRNA pseudouridylate synthase</fullName>
    </alternativeName>
    <alternativeName>
        <fullName evidence="5">tRNA-uridine isomerase</fullName>
    </alternativeName>
</protein>
<evidence type="ECO:0000256" key="3">
    <source>
        <dbReference type="ARBA" id="ARBA00022694"/>
    </source>
</evidence>
<name>A0A174B0U4_9FIRM</name>
<comment type="catalytic activity">
    <reaction evidence="1 5">
        <text>uridine(55) in tRNA = pseudouridine(55) in tRNA</text>
        <dbReference type="Rhea" id="RHEA:42532"/>
        <dbReference type="Rhea" id="RHEA-COMP:10101"/>
        <dbReference type="Rhea" id="RHEA-COMP:10102"/>
        <dbReference type="ChEBI" id="CHEBI:65314"/>
        <dbReference type="ChEBI" id="CHEBI:65315"/>
        <dbReference type="EC" id="5.4.99.25"/>
    </reaction>
</comment>
<proteinExistence type="inferred from homology"/>
<dbReference type="Gene3D" id="3.30.2350.10">
    <property type="entry name" value="Pseudouridine synthase"/>
    <property type="match status" value="1"/>
</dbReference>
<dbReference type="GO" id="GO:1990481">
    <property type="term" value="P:mRNA pseudouridine synthesis"/>
    <property type="evidence" value="ECO:0007669"/>
    <property type="project" value="TreeGrafter"/>
</dbReference>
<reference evidence="8 9" key="1">
    <citation type="submission" date="2015-09" db="EMBL/GenBank/DDBJ databases">
        <authorList>
            <consortium name="Pathogen Informatics"/>
        </authorList>
    </citation>
    <scope>NUCLEOTIDE SEQUENCE [LARGE SCALE GENOMIC DNA]</scope>
    <source>
        <strain evidence="8 9">2789STDY5608828</strain>
    </source>
</reference>
<dbReference type="InterPro" id="IPR014780">
    <property type="entry name" value="tRNA_psdUridine_synth_TruB"/>
</dbReference>
<dbReference type="Proteomes" id="UP000095546">
    <property type="component" value="Unassembled WGS sequence"/>
</dbReference>
<dbReference type="CDD" id="cd02573">
    <property type="entry name" value="PseudoU_synth_EcTruB"/>
    <property type="match status" value="1"/>
</dbReference>
<dbReference type="RefSeq" id="WP_055162197.1">
    <property type="nucleotide sequence ID" value="NZ_CABIWZ010000014.1"/>
</dbReference>
<evidence type="ECO:0000256" key="4">
    <source>
        <dbReference type="ARBA" id="ARBA00023235"/>
    </source>
</evidence>
<dbReference type="OrthoDB" id="9802309at2"/>
<accession>A0A174B0U4</accession>
<dbReference type="GO" id="GO:0160148">
    <property type="term" value="F:tRNA pseudouridine(55) synthase activity"/>
    <property type="evidence" value="ECO:0007669"/>
    <property type="project" value="UniProtKB-EC"/>
</dbReference>
<gene>
    <name evidence="5 8" type="primary">truB</name>
    <name evidence="8" type="ORF">ERS852385_01728</name>
</gene>
<dbReference type="HAMAP" id="MF_01080">
    <property type="entry name" value="TruB_bact"/>
    <property type="match status" value="1"/>
</dbReference>
<dbReference type="Pfam" id="PF16198">
    <property type="entry name" value="TruB_C_2"/>
    <property type="match status" value="1"/>
</dbReference>
<evidence type="ECO:0000256" key="1">
    <source>
        <dbReference type="ARBA" id="ARBA00000385"/>
    </source>
</evidence>
<comment type="function">
    <text evidence="5">Responsible for synthesis of pseudouridine from uracil-55 in the psi GC loop of transfer RNAs.</text>
</comment>
<sequence>MDGFLNILKPPGMSSHDVIGAVRKVLRMKRVGHAGTLDPAAAGVLPIAVGQAARLIEYLELADKTYRAELTFGFATDSGDDTGKITEEVTDFMMPSQEAIEHVLAGFTGRIRQTPPAHSAIKIGGKRACDLLREGKEVEVPSREVTIHSLDLVAYQPEAHRILLDVQCSKGTYIRSLCLDIGAALGLPATMTFLVRSRVGDFALADALTLEELAGAGEGAVLEPAHFLSHLERYDLDPRREKAFCNGLGTGERQRVPETDTLRVYCGGRFLGIGRYDRASQEVIPAKVIHRELAAKP</sequence>
<evidence type="ECO:0000313" key="8">
    <source>
        <dbReference type="EMBL" id="CUN93376.1"/>
    </source>
</evidence>
<dbReference type="STRING" id="187979.ERS852385_01728"/>
<dbReference type="NCBIfam" id="TIGR00431">
    <property type="entry name" value="TruB"/>
    <property type="match status" value="1"/>
</dbReference>
<organism evidence="8 9">
    <name type="scientific">Mitsuokella jalaludinii</name>
    <dbReference type="NCBI Taxonomy" id="187979"/>
    <lineage>
        <taxon>Bacteria</taxon>
        <taxon>Bacillati</taxon>
        <taxon>Bacillota</taxon>
        <taxon>Negativicutes</taxon>
        <taxon>Selenomonadales</taxon>
        <taxon>Selenomonadaceae</taxon>
        <taxon>Mitsuokella</taxon>
    </lineage>
</organism>
<evidence type="ECO:0000313" key="9">
    <source>
        <dbReference type="Proteomes" id="UP000095546"/>
    </source>
</evidence>
<keyword evidence="4 5" id="KW-0413">Isomerase</keyword>
<evidence type="ECO:0000259" key="6">
    <source>
        <dbReference type="Pfam" id="PF01509"/>
    </source>
</evidence>
<dbReference type="InterPro" id="IPR020103">
    <property type="entry name" value="PsdUridine_synth_cat_dom_sf"/>
</dbReference>
<feature type="active site" description="Nucleophile" evidence="5">
    <location>
        <position position="38"/>
    </location>
</feature>